<protein>
    <recommendedName>
        <fullName evidence="2">UPF0235 protein COA17_05700</fullName>
    </recommendedName>
</protein>
<dbReference type="InterPro" id="IPR036591">
    <property type="entry name" value="YggU-like_sf"/>
</dbReference>
<keyword evidence="4" id="KW-1185">Reference proteome</keyword>
<dbReference type="PANTHER" id="PTHR13420">
    <property type="entry name" value="UPF0235 PROTEIN C15ORF40"/>
    <property type="match status" value="1"/>
</dbReference>
<organism evidence="3 4">
    <name type="scientific">Sphingomonas ginsenosidimutans</name>
    <dbReference type="NCBI Taxonomy" id="862134"/>
    <lineage>
        <taxon>Bacteria</taxon>
        <taxon>Pseudomonadati</taxon>
        <taxon>Pseudomonadota</taxon>
        <taxon>Alphaproteobacteria</taxon>
        <taxon>Sphingomonadales</taxon>
        <taxon>Sphingomonadaceae</taxon>
        <taxon>Sphingomonas</taxon>
    </lineage>
</organism>
<comment type="caution">
    <text evidence="3">The sequence shown here is derived from an EMBL/GenBank/DDBJ whole genome shotgun (WGS) entry which is preliminary data.</text>
</comment>
<dbReference type="HAMAP" id="MF_00634">
    <property type="entry name" value="UPF0235"/>
    <property type="match status" value="1"/>
</dbReference>
<evidence type="ECO:0000256" key="1">
    <source>
        <dbReference type="ARBA" id="ARBA00010364"/>
    </source>
</evidence>
<evidence type="ECO:0000313" key="3">
    <source>
        <dbReference type="EMBL" id="PCG09386.1"/>
    </source>
</evidence>
<evidence type="ECO:0000256" key="2">
    <source>
        <dbReference type="HAMAP-Rule" id="MF_00634"/>
    </source>
</evidence>
<proteinExistence type="inferred from homology"/>
<dbReference type="SMART" id="SM01152">
    <property type="entry name" value="DUF167"/>
    <property type="match status" value="1"/>
</dbReference>
<reference evidence="3 4" key="1">
    <citation type="submission" date="2017-09" db="EMBL/GenBank/DDBJ databases">
        <title>Sphingomonas ginsenosidimutans KACC 14949, whole genome shotgun sequence.</title>
        <authorList>
            <person name="Feng G."/>
            <person name="Zhu H."/>
        </authorList>
    </citation>
    <scope>NUCLEOTIDE SEQUENCE [LARGE SCALE GENOMIC DNA]</scope>
    <source>
        <strain evidence="3 4">KACC 14949</strain>
    </source>
</reference>
<name>A0A2A4HXZ0_9SPHN</name>
<dbReference type="Gene3D" id="3.30.1200.10">
    <property type="entry name" value="YggU-like"/>
    <property type="match status" value="1"/>
</dbReference>
<gene>
    <name evidence="3" type="ORF">COA17_05700</name>
</gene>
<dbReference type="SUPFAM" id="SSF69786">
    <property type="entry name" value="YggU-like"/>
    <property type="match status" value="1"/>
</dbReference>
<dbReference type="GO" id="GO:0005737">
    <property type="term" value="C:cytoplasm"/>
    <property type="evidence" value="ECO:0007669"/>
    <property type="project" value="TreeGrafter"/>
</dbReference>
<dbReference type="Proteomes" id="UP000218784">
    <property type="component" value="Unassembled WGS sequence"/>
</dbReference>
<dbReference type="RefSeq" id="WP_066487081.1">
    <property type="nucleotide sequence ID" value="NZ_JAIEOT010000017.1"/>
</dbReference>
<dbReference type="InterPro" id="IPR003746">
    <property type="entry name" value="DUF167"/>
</dbReference>
<evidence type="ECO:0000313" key="4">
    <source>
        <dbReference type="Proteomes" id="UP000218784"/>
    </source>
</evidence>
<dbReference type="EMBL" id="NWVD01000002">
    <property type="protein sequence ID" value="PCG09386.1"/>
    <property type="molecule type" value="Genomic_DNA"/>
</dbReference>
<accession>A0A2A4HXZ0</accession>
<dbReference type="NCBIfam" id="TIGR00251">
    <property type="entry name" value="DUF167 family protein"/>
    <property type="match status" value="1"/>
</dbReference>
<comment type="similarity">
    <text evidence="1 2">Belongs to the UPF0235 family.</text>
</comment>
<sequence length="100" mass="10083">MSAWRETGDGIAIAVRVTPRGGRDALTAGTAEHLAARLAAAPVDGAANEALVALVAKHFGVPRRAVTLVAGQTARVKRLTIAGDATALARIAASLYAPAS</sequence>
<dbReference type="PANTHER" id="PTHR13420:SF7">
    <property type="entry name" value="UPF0235 PROTEIN C15ORF40"/>
    <property type="match status" value="1"/>
</dbReference>
<dbReference type="Pfam" id="PF02594">
    <property type="entry name" value="DUF167"/>
    <property type="match status" value="1"/>
</dbReference>
<dbReference type="AlphaFoldDB" id="A0A2A4HXZ0"/>